<dbReference type="GO" id="GO:0016787">
    <property type="term" value="F:hydrolase activity"/>
    <property type="evidence" value="ECO:0007669"/>
    <property type="project" value="UniProtKB-KW"/>
</dbReference>
<keyword evidence="2" id="KW-0378">Hydrolase</keyword>
<evidence type="ECO:0000259" key="1">
    <source>
        <dbReference type="Pfam" id="PF12697"/>
    </source>
</evidence>
<keyword evidence="3" id="KW-1185">Reference proteome</keyword>
<dbReference type="InterPro" id="IPR052897">
    <property type="entry name" value="Sec-Metab_Biosynth_Hydrolase"/>
</dbReference>
<name>A0ABX9W6I9_9GAMM</name>
<protein>
    <submittedName>
        <fullName evidence="2">Alpha/beta hydrolase</fullName>
    </submittedName>
</protein>
<proteinExistence type="predicted"/>
<dbReference type="InterPro" id="IPR029058">
    <property type="entry name" value="AB_hydrolase_fold"/>
</dbReference>
<dbReference type="EMBL" id="RHGB01000002">
    <property type="protein sequence ID" value="RNL67265.1"/>
    <property type="molecule type" value="Genomic_DNA"/>
</dbReference>
<evidence type="ECO:0000313" key="3">
    <source>
        <dbReference type="Proteomes" id="UP000274695"/>
    </source>
</evidence>
<feature type="domain" description="AB hydrolase-1" evidence="1">
    <location>
        <begin position="25"/>
        <end position="238"/>
    </location>
</feature>
<dbReference type="InterPro" id="IPR000073">
    <property type="entry name" value="AB_hydrolase_1"/>
</dbReference>
<dbReference type="Proteomes" id="UP000274695">
    <property type="component" value="Unassembled WGS sequence"/>
</dbReference>
<dbReference type="Pfam" id="PF12697">
    <property type="entry name" value="Abhydrolase_6"/>
    <property type="match status" value="1"/>
</dbReference>
<dbReference type="PANTHER" id="PTHR37017">
    <property type="entry name" value="AB HYDROLASE-1 DOMAIN-CONTAINING PROTEIN-RELATED"/>
    <property type="match status" value="1"/>
</dbReference>
<dbReference type="PANTHER" id="PTHR37017:SF11">
    <property type="entry name" value="ESTERASE_LIPASE_THIOESTERASE DOMAIN-CONTAINING PROTEIN"/>
    <property type="match status" value="1"/>
</dbReference>
<comment type="caution">
    <text evidence="2">The sequence shown here is derived from an EMBL/GenBank/DDBJ whole genome shotgun (WGS) entry which is preliminary data.</text>
</comment>
<dbReference type="Gene3D" id="3.40.50.1820">
    <property type="entry name" value="alpha/beta hydrolase"/>
    <property type="match status" value="1"/>
</dbReference>
<gene>
    <name evidence="2" type="ORF">D0911_03310</name>
</gene>
<evidence type="ECO:0000313" key="2">
    <source>
        <dbReference type="EMBL" id="RNL67265.1"/>
    </source>
</evidence>
<sequence length="247" mass="27211">MKAVRKQILGLISLLVCLPVCAETIVLVHGGWSGGWAMKPLANEISKRGHEIYRPSLTGLGARAHLSSTDIRLETHIQDIVNLILYEDLHDVVLVGHSYGGMVISGVSDSIPERIARRIYIEGMVPSNGESMLDVYSKAAKALPTLTRNGFVYPPRFTESTPPPKLMPQPLNTVTDKITLTHHNLTIPTKYVLTVAPHTQIEQDDFYAQAKRAQYNGWVVINIVGGHNIQRENPELLAGIILGDPID</sequence>
<organism evidence="2 3">
    <name type="scientific">Zhongshania marina</name>
    <dbReference type="NCBI Taxonomy" id="2304603"/>
    <lineage>
        <taxon>Bacteria</taxon>
        <taxon>Pseudomonadati</taxon>
        <taxon>Pseudomonadota</taxon>
        <taxon>Gammaproteobacteria</taxon>
        <taxon>Cellvibrionales</taxon>
        <taxon>Spongiibacteraceae</taxon>
        <taxon>Zhongshania</taxon>
    </lineage>
</organism>
<reference evidence="2 3" key="1">
    <citation type="submission" date="2018-10" db="EMBL/GenBank/DDBJ databases">
        <title>Draft genome sequence of Zhongshania sp. DSW25-10.</title>
        <authorList>
            <person name="Oh J."/>
        </authorList>
    </citation>
    <scope>NUCLEOTIDE SEQUENCE [LARGE SCALE GENOMIC DNA]</scope>
    <source>
        <strain evidence="2 3">DSW25-10</strain>
    </source>
</reference>
<accession>A0ABX9W6I9</accession>
<dbReference type="RefSeq" id="WP_123181477.1">
    <property type="nucleotide sequence ID" value="NZ_RHGB01000002.1"/>
</dbReference>
<dbReference type="SUPFAM" id="SSF53474">
    <property type="entry name" value="alpha/beta-Hydrolases"/>
    <property type="match status" value="1"/>
</dbReference>